<dbReference type="FunCoup" id="A0A448YG97">
    <property type="interactions" value="188"/>
</dbReference>
<organism evidence="7 8">
    <name type="scientific">Brettanomyces naardenensis</name>
    <name type="common">Yeast</name>
    <dbReference type="NCBI Taxonomy" id="13370"/>
    <lineage>
        <taxon>Eukaryota</taxon>
        <taxon>Fungi</taxon>
        <taxon>Dikarya</taxon>
        <taxon>Ascomycota</taxon>
        <taxon>Saccharomycotina</taxon>
        <taxon>Pichiomycetes</taxon>
        <taxon>Pichiales</taxon>
        <taxon>Pichiaceae</taxon>
        <taxon>Brettanomyces</taxon>
    </lineage>
</organism>
<evidence type="ECO:0000259" key="6">
    <source>
        <dbReference type="PROSITE" id="PS51917"/>
    </source>
</evidence>
<keyword evidence="8" id="KW-1185">Reference proteome</keyword>
<accession>A0A448YG97</accession>
<dbReference type="EMBL" id="CAACVR010000001">
    <property type="protein sequence ID" value="VEU19975.1"/>
    <property type="molecule type" value="Genomic_DNA"/>
</dbReference>
<proteinExistence type="predicted"/>
<protein>
    <submittedName>
        <fullName evidence="7">DEKNAAC100610</fullName>
    </submittedName>
</protein>
<name>A0A448YG97_BRENA</name>
<feature type="domain" description="Pru" evidence="6">
    <location>
        <begin position="1"/>
        <end position="130"/>
    </location>
</feature>
<dbReference type="Gene3D" id="2.30.29.70">
    <property type="entry name" value="Proteasomal ubiquitin receptor Rpn13/ADRM1"/>
    <property type="match status" value="1"/>
</dbReference>
<dbReference type="GO" id="GO:0008541">
    <property type="term" value="C:proteasome regulatory particle, lid subcomplex"/>
    <property type="evidence" value="ECO:0007669"/>
    <property type="project" value="TreeGrafter"/>
</dbReference>
<sequence>MTLSLPLKFKAGRVDFKEETGIYTPSPIKGQIVLKPSEEGKGFYSFTWSPRENTVSGVESEELLVIAGDVAWRRVKSCTGGRVYMLFFLSSGAKNMYWMQDINDDEDNPSKETEKDKEIFDKINGLLQSEAREDKEEEDEE</sequence>
<evidence type="ECO:0000313" key="8">
    <source>
        <dbReference type="Proteomes" id="UP000290900"/>
    </source>
</evidence>
<dbReference type="STRING" id="13370.A0A448YG97"/>
<dbReference type="GO" id="GO:0005634">
    <property type="term" value="C:nucleus"/>
    <property type="evidence" value="ECO:0007669"/>
    <property type="project" value="UniProtKB-SubCell"/>
</dbReference>
<gene>
    <name evidence="7" type="ORF">BRENAR_LOCUS710</name>
</gene>
<dbReference type="PANTHER" id="PTHR12225">
    <property type="entry name" value="ADHESION REGULATING MOLECULE 1 110 KDA CELL MEMBRANE GLYCOPROTEIN"/>
    <property type="match status" value="1"/>
</dbReference>
<dbReference type="InterPro" id="IPR006773">
    <property type="entry name" value="Rpn13/ADRM1"/>
</dbReference>
<keyword evidence="5" id="KW-0539">Nucleus</keyword>
<dbReference type="Pfam" id="PF04683">
    <property type="entry name" value="Rpn13_ADRM1_Pru"/>
    <property type="match status" value="1"/>
</dbReference>
<dbReference type="OrthoDB" id="340431at2759"/>
<dbReference type="GO" id="GO:0070628">
    <property type="term" value="F:proteasome binding"/>
    <property type="evidence" value="ECO:0007669"/>
    <property type="project" value="TreeGrafter"/>
</dbReference>
<comment type="subcellular location">
    <subcellularLocation>
        <location evidence="2">Cytoplasm</location>
    </subcellularLocation>
    <subcellularLocation>
        <location evidence="1">Nucleus</location>
    </subcellularLocation>
</comment>
<dbReference type="InParanoid" id="A0A448YG97"/>
<evidence type="ECO:0000256" key="2">
    <source>
        <dbReference type="ARBA" id="ARBA00004496"/>
    </source>
</evidence>
<evidence type="ECO:0000256" key="1">
    <source>
        <dbReference type="ARBA" id="ARBA00004123"/>
    </source>
</evidence>
<evidence type="ECO:0000256" key="4">
    <source>
        <dbReference type="ARBA" id="ARBA00022942"/>
    </source>
</evidence>
<dbReference type="InterPro" id="IPR044868">
    <property type="entry name" value="Rpn13/ADRM1_Pru"/>
</dbReference>
<dbReference type="InterPro" id="IPR038633">
    <property type="entry name" value="Rpn13/ADRM1_Pru_sf"/>
</dbReference>
<dbReference type="AlphaFoldDB" id="A0A448YG97"/>
<evidence type="ECO:0000256" key="5">
    <source>
        <dbReference type="ARBA" id="ARBA00023242"/>
    </source>
</evidence>
<keyword evidence="3" id="KW-0963">Cytoplasm</keyword>
<evidence type="ECO:0000313" key="7">
    <source>
        <dbReference type="EMBL" id="VEU19975.1"/>
    </source>
</evidence>
<dbReference type="GO" id="GO:0061133">
    <property type="term" value="F:endopeptidase activator activity"/>
    <property type="evidence" value="ECO:0007669"/>
    <property type="project" value="TreeGrafter"/>
</dbReference>
<evidence type="ECO:0000256" key="3">
    <source>
        <dbReference type="ARBA" id="ARBA00022490"/>
    </source>
</evidence>
<reference evidence="7 8" key="1">
    <citation type="submission" date="2018-12" db="EMBL/GenBank/DDBJ databases">
        <authorList>
            <person name="Tiukova I."/>
            <person name="Dainat J."/>
        </authorList>
    </citation>
    <scope>NUCLEOTIDE SEQUENCE [LARGE SCALE GENOMIC DNA]</scope>
</reference>
<keyword evidence="4" id="KW-0647">Proteasome</keyword>
<dbReference type="PROSITE" id="PS51917">
    <property type="entry name" value="PRU"/>
    <property type="match status" value="1"/>
</dbReference>
<dbReference type="GO" id="GO:0005737">
    <property type="term" value="C:cytoplasm"/>
    <property type="evidence" value="ECO:0007669"/>
    <property type="project" value="UniProtKB-SubCell"/>
</dbReference>
<dbReference type="PANTHER" id="PTHR12225:SF0">
    <property type="entry name" value="PROTEASOMAL UBIQUITIN RECEPTOR ADRM1"/>
    <property type="match status" value="1"/>
</dbReference>
<dbReference type="Proteomes" id="UP000290900">
    <property type="component" value="Unassembled WGS sequence"/>
</dbReference>